<dbReference type="Gene3D" id="1.10.150.110">
    <property type="entry name" value="DNA polymerase beta, N-terminal domain-like"/>
    <property type="match status" value="1"/>
</dbReference>
<keyword evidence="12 16" id="KW-0539">Nucleus</keyword>
<evidence type="ECO:0000313" key="19">
    <source>
        <dbReference type="EMBL" id="KIX03078.1"/>
    </source>
</evidence>
<keyword evidence="5 16" id="KW-0479">Metal-binding</keyword>
<dbReference type="Proteomes" id="UP000053617">
    <property type="component" value="Unassembled WGS sequence"/>
</dbReference>
<dbReference type="InterPro" id="IPR047416">
    <property type="entry name" value="XPF_nuclease_Mus81"/>
</dbReference>
<dbReference type="InterPro" id="IPR006166">
    <property type="entry name" value="ERCC4_domain"/>
</dbReference>
<dbReference type="PANTHER" id="PTHR13451">
    <property type="entry name" value="CLASS II CROSSOVER JUNCTION ENDONUCLEASE MUS81"/>
    <property type="match status" value="1"/>
</dbReference>
<dbReference type="EMBL" id="KN847479">
    <property type="protein sequence ID" value="KIX03078.1"/>
    <property type="molecule type" value="Genomic_DNA"/>
</dbReference>
<dbReference type="GO" id="GO:0048476">
    <property type="term" value="C:Holliday junction resolvase complex"/>
    <property type="evidence" value="ECO:0007669"/>
    <property type="project" value="UniProtKB-UniRule"/>
</dbReference>
<dbReference type="Pfam" id="PF02732">
    <property type="entry name" value="ERCC4"/>
    <property type="match status" value="1"/>
</dbReference>
<dbReference type="InterPro" id="IPR027421">
    <property type="entry name" value="DNA_pol_lamdba_lyase_dom_sf"/>
</dbReference>
<evidence type="ECO:0000256" key="6">
    <source>
        <dbReference type="ARBA" id="ARBA00022759"/>
    </source>
</evidence>
<dbReference type="InterPro" id="IPR042530">
    <property type="entry name" value="EME1/EME2_C"/>
</dbReference>
<dbReference type="GO" id="GO:0031573">
    <property type="term" value="P:mitotic intra-S DNA damage checkpoint signaling"/>
    <property type="evidence" value="ECO:0007669"/>
    <property type="project" value="TreeGrafter"/>
</dbReference>
<keyword evidence="10 16" id="KW-0233">DNA recombination</keyword>
<evidence type="ECO:0000256" key="5">
    <source>
        <dbReference type="ARBA" id="ARBA00022723"/>
    </source>
</evidence>
<keyword evidence="6 16" id="KW-0255">Endonuclease</keyword>
<dbReference type="GO" id="GO:0008821">
    <property type="term" value="F:crossover junction DNA endonuclease activity"/>
    <property type="evidence" value="ECO:0007669"/>
    <property type="project" value="UniProtKB-UniRule"/>
</dbReference>
<evidence type="ECO:0000256" key="14">
    <source>
        <dbReference type="ARBA" id="ARBA00058015"/>
    </source>
</evidence>
<dbReference type="GO" id="GO:0003677">
    <property type="term" value="F:DNA binding"/>
    <property type="evidence" value="ECO:0007669"/>
    <property type="project" value="UniProtKB-UniRule"/>
</dbReference>
<dbReference type="GeneID" id="25294699"/>
<dbReference type="InterPro" id="IPR036388">
    <property type="entry name" value="WH-like_DNA-bd_sf"/>
</dbReference>
<proteinExistence type="inferred from homology"/>
<dbReference type="CDD" id="cd20074">
    <property type="entry name" value="XPF_nuclease_Mus81"/>
    <property type="match status" value="1"/>
</dbReference>
<evidence type="ECO:0000256" key="1">
    <source>
        <dbReference type="ARBA" id="ARBA00001946"/>
    </source>
</evidence>
<dbReference type="InterPro" id="IPR010996">
    <property type="entry name" value="HHH_MUS81"/>
</dbReference>
<dbReference type="FunFam" id="1.10.10.10:FF:000307">
    <property type="entry name" value="Crossover junction endonuclease MUS81"/>
    <property type="match status" value="1"/>
</dbReference>
<dbReference type="GO" id="GO:0046872">
    <property type="term" value="F:metal ion binding"/>
    <property type="evidence" value="ECO:0007669"/>
    <property type="project" value="UniProtKB-UniRule"/>
</dbReference>
<dbReference type="GO" id="GO:0000727">
    <property type="term" value="P:double-strand break repair via break-induced replication"/>
    <property type="evidence" value="ECO:0007669"/>
    <property type="project" value="UniProtKB-UniRule"/>
</dbReference>
<organism evidence="19 20">
    <name type="scientific">Rhinocladiella mackenziei CBS 650.93</name>
    <dbReference type="NCBI Taxonomy" id="1442369"/>
    <lineage>
        <taxon>Eukaryota</taxon>
        <taxon>Fungi</taxon>
        <taxon>Dikarya</taxon>
        <taxon>Ascomycota</taxon>
        <taxon>Pezizomycotina</taxon>
        <taxon>Eurotiomycetes</taxon>
        <taxon>Chaetothyriomycetidae</taxon>
        <taxon>Chaetothyriales</taxon>
        <taxon>Herpotrichiellaceae</taxon>
        <taxon>Rhinocladiella</taxon>
    </lineage>
</organism>
<evidence type="ECO:0000256" key="4">
    <source>
        <dbReference type="ARBA" id="ARBA00022722"/>
    </source>
</evidence>
<evidence type="ECO:0000256" key="13">
    <source>
        <dbReference type="ARBA" id="ARBA00023254"/>
    </source>
</evidence>
<dbReference type="Gene3D" id="3.40.50.10130">
    <property type="match status" value="1"/>
</dbReference>
<keyword evidence="11 16" id="KW-0234">DNA repair</keyword>
<dbReference type="Gene3D" id="1.10.10.10">
    <property type="entry name" value="Winged helix-like DNA-binding domain superfamily/Winged helix DNA-binding domain"/>
    <property type="match status" value="1"/>
</dbReference>
<keyword evidence="8 16" id="KW-0378">Hydrolase</keyword>
<reference evidence="19 20" key="1">
    <citation type="submission" date="2015-01" db="EMBL/GenBank/DDBJ databases">
        <title>The Genome Sequence of Rhinocladiella mackenzie CBS 650.93.</title>
        <authorList>
            <consortium name="The Broad Institute Genomics Platform"/>
            <person name="Cuomo C."/>
            <person name="de Hoog S."/>
            <person name="Gorbushina A."/>
            <person name="Stielow B."/>
            <person name="Teixiera M."/>
            <person name="Abouelleil A."/>
            <person name="Chapman S.B."/>
            <person name="Priest M."/>
            <person name="Young S.K."/>
            <person name="Wortman J."/>
            <person name="Nusbaum C."/>
            <person name="Birren B."/>
        </authorList>
    </citation>
    <scope>NUCLEOTIDE SEQUENCE [LARGE SCALE GENOMIC DNA]</scope>
    <source>
        <strain evidence="19 20">CBS 650.93</strain>
    </source>
</reference>
<dbReference type="Pfam" id="PF21136">
    <property type="entry name" value="WHD_MUS81"/>
    <property type="match status" value="1"/>
</dbReference>
<dbReference type="SUPFAM" id="SSF47802">
    <property type="entry name" value="DNA polymerase beta, N-terminal domain-like"/>
    <property type="match status" value="1"/>
</dbReference>
<evidence type="ECO:0000256" key="2">
    <source>
        <dbReference type="ARBA" id="ARBA00004123"/>
    </source>
</evidence>
<evidence type="ECO:0000256" key="8">
    <source>
        <dbReference type="ARBA" id="ARBA00022801"/>
    </source>
</evidence>
<dbReference type="Pfam" id="PF14716">
    <property type="entry name" value="HHH_8"/>
    <property type="match status" value="1"/>
</dbReference>
<dbReference type="AlphaFoldDB" id="A0A0D2GY07"/>
<evidence type="ECO:0000256" key="10">
    <source>
        <dbReference type="ARBA" id="ARBA00023172"/>
    </source>
</evidence>
<dbReference type="PANTHER" id="PTHR13451:SF0">
    <property type="entry name" value="CROSSOVER JUNCTION ENDONUCLEASE MUS81"/>
    <property type="match status" value="1"/>
</dbReference>
<evidence type="ECO:0000256" key="12">
    <source>
        <dbReference type="ARBA" id="ARBA00023242"/>
    </source>
</evidence>
<feature type="domain" description="ERCC4" evidence="18">
    <location>
        <begin position="324"/>
        <end position="436"/>
    </location>
</feature>
<dbReference type="CDD" id="cd21036">
    <property type="entry name" value="WH_MUS81"/>
    <property type="match status" value="1"/>
</dbReference>
<accession>A0A0D2GY07</accession>
<evidence type="ECO:0000256" key="15">
    <source>
        <dbReference type="ARBA" id="ARBA00064962"/>
    </source>
</evidence>
<dbReference type="GO" id="GO:0031297">
    <property type="term" value="P:replication fork processing"/>
    <property type="evidence" value="ECO:0007669"/>
    <property type="project" value="UniProtKB-ARBA"/>
</dbReference>
<comment type="cofactor">
    <cofactor evidence="1 16">
        <name>Mg(2+)</name>
        <dbReference type="ChEBI" id="CHEBI:18420"/>
    </cofactor>
</comment>
<dbReference type="InterPro" id="IPR033309">
    <property type="entry name" value="Mus81"/>
</dbReference>
<dbReference type="GO" id="GO:0000712">
    <property type="term" value="P:resolution of meiotic recombination intermediates"/>
    <property type="evidence" value="ECO:0007669"/>
    <property type="project" value="UniProtKB-ARBA"/>
</dbReference>
<keyword evidence="9 16" id="KW-0460">Magnesium</keyword>
<keyword evidence="7 16" id="KW-0227">DNA damage</keyword>
<evidence type="ECO:0000256" key="7">
    <source>
        <dbReference type="ARBA" id="ARBA00022763"/>
    </source>
</evidence>
<evidence type="ECO:0000256" key="11">
    <source>
        <dbReference type="ARBA" id="ARBA00023204"/>
    </source>
</evidence>
<dbReference type="STRING" id="1442369.A0A0D2GY07"/>
<evidence type="ECO:0000256" key="3">
    <source>
        <dbReference type="ARBA" id="ARBA00010015"/>
    </source>
</evidence>
<dbReference type="SMART" id="SM00891">
    <property type="entry name" value="ERCC4"/>
    <property type="match status" value="1"/>
</dbReference>
<dbReference type="EC" id="3.1.22.-" evidence="16"/>
<evidence type="ECO:0000256" key="17">
    <source>
        <dbReference type="SAM" id="MobiDB-lite"/>
    </source>
</evidence>
<comment type="subunit">
    <text evidence="15 16">Interacts with EME1.</text>
</comment>
<dbReference type="RefSeq" id="XP_013270214.1">
    <property type="nucleotide sequence ID" value="XM_013414760.1"/>
</dbReference>
<dbReference type="HOGENOM" id="CLU_014329_1_0_1"/>
<dbReference type="InterPro" id="IPR011335">
    <property type="entry name" value="Restrct_endonuc-II-like"/>
</dbReference>
<feature type="region of interest" description="Disordered" evidence="17">
    <location>
        <begin position="76"/>
        <end position="115"/>
    </location>
</feature>
<comment type="subcellular location">
    <subcellularLocation>
        <location evidence="2 16">Nucleus</location>
    </subcellularLocation>
</comment>
<feature type="region of interest" description="Disordered" evidence="17">
    <location>
        <begin position="213"/>
        <end position="233"/>
    </location>
</feature>
<protein>
    <recommendedName>
        <fullName evidence="16">Crossover junction endonuclease MUS81</fullName>
        <ecNumber evidence="16">3.1.22.-</ecNumber>
    </recommendedName>
</protein>
<dbReference type="GO" id="GO:0006308">
    <property type="term" value="P:DNA catabolic process"/>
    <property type="evidence" value="ECO:0007669"/>
    <property type="project" value="UniProtKB-UniRule"/>
</dbReference>
<keyword evidence="20" id="KW-1185">Reference proteome</keyword>
<keyword evidence="4 16" id="KW-0540">Nuclease</keyword>
<name>A0A0D2GY07_9EURO</name>
<dbReference type="GO" id="GO:0005634">
    <property type="term" value="C:nucleus"/>
    <property type="evidence" value="ECO:0007669"/>
    <property type="project" value="UniProtKB-SubCell"/>
</dbReference>
<evidence type="ECO:0000256" key="9">
    <source>
        <dbReference type="ARBA" id="ARBA00022842"/>
    </source>
</evidence>
<dbReference type="FunFam" id="3.40.50.10130:FF:000003">
    <property type="entry name" value="Crossover junction endonuclease MUS81"/>
    <property type="match status" value="1"/>
</dbReference>
<gene>
    <name evidence="19" type="ORF">Z518_06628</name>
</gene>
<keyword evidence="13" id="KW-0469">Meiosis</keyword>
<dbReference type="VEuPathDB" id="FungiDB:Z518_06628"/>
<dbReference type="Gene3D" id="1.10.150.670">
    <property type="entry name" value="Crossover junction endonuclease EME1, DNA-binding domain"/>
    <property type="match status" value="1"/>
</dbReference>
<evidence type="ECO:0000256" key="16">
    <source>
        <dbReference type="RuleBase" id="RU369042"/>
    </source>
</evidence>
<dbReference type="InterPro" id="IPR047417">
    <property type="entry name" value="WHD_MUS81"/>
</dbReference>
<dbReference type="OrthoDB" id="5963188at2759"/>
<dbReference type="FunFam" id="1.10.150.110:FF:000001">
    <property type="entry name" value="Putative Crossover junction endonuclease MUS81"/>
    <property type="match status" value="1"/>
</dbReference>
<dbReference type="GO" id="GO:0048257">
    <property type="term" value="F:3'-flap endonuclease activity"/>
    <property type="evidence" value="ECO:0007669"/>
    <property type="project" value="TreeGrafter"/>
</dbReference>
<sequence>MPENCANPKLAEWLKEWMDQAKEQNNKGYFTYKKAYESIKACPLRFSHPSEAQQLNGLGPKLCDRLTKKMRQFCEENGLDMPSKKGHRKRPREALLSEPVEPEQASPVRRPRKTQPYVPKLRSGAYALMLALTTLDQDSNQAIPKKELIELAQPHCDSSFFAPSDPTKFYTAWKSMETLERKELVCTKGHPTKKYYLSDEGWEVATRMKATLAGRGVPSPSPRKKRKTEARETRILPSLSPEPMNRRTAPAIPPTLDRPREAITQSSCSTIVDLLSSPEPDWPASEPELNSFNFGNKHLHMRPPSAGPSSKESIVLPAGSFEVKMILDMREIRTTTDRDYISGELKKLGVVPIIRSLPLGDVLWIADVHPLYAEALKAANVGDDEGNLEIVLEHILERKRLDDLIGSIIDGRFHEQKFRLHKSGIKHVTYLVEQYSLSAERSEKYGESLESAIAGMQVVDNFFVKQTAKLDDTIRYLARMTKTLKELYESKNIHVIPSQSFEGGAVATTLERLRKSDPGRIYGMTFSVFGAMCDKSESMTLRDVYLKMLMCTRGVTGEKAIEIQKIWPTPRALAEALESRNKGPEKENMISDRLGNAIPRKKVAKALSAKIAEIWG</sequence>
<dbReference type="SUPFAM" id="SSF52980">
    <property type="entry name" value="Restriction endonuclease-like"/>
    <property type="match status" value="1"/>
</dbReference>
<comment type="similarity">
    <text evidence="3 16">Belongs to the XPF family.</text>
</comment>
<comment type="function">
    <text evidence="14 16">Interacts with EME1 to form a DNA structure-specific endonuclease with substrate preference for branched DNA structures with a 5'-end at the branch nick. Typical substrates include 3'-flap structures, D-loops, replication forks and nicked Holliday junctions. May be required in mitosis for the processing of stalled or collapsed replication fork intermediates. May be required in meiosis for the repair of meiosis-specific double strand breaks subsequent to single-end invasion (SEI).</text>
</comment>
<evidence type="ECO:0000259" key="18">
    <source>
        <dbReference type="SMART" id="SM00891"/>
    </source>
</evidence>
<evidence type="ECO:0000313" key="20">
    <source>
        <dbReference type="Proteomes" id="UP000053617"/>
    </source>
</evidence>